<dbReference type="Proteomes" id="UP001620645">
    <property type="component" value="Unassembled WGS sequence"/>
</dbReference>
<keyword evidence="4" id="KW-1185">Reference proteome</keyword>
<evidence type="ECO:0000256" key="1">
    <source>
        <dbReference type="SAM" id="MobiDB-lite"/>
    </source>
</evidence>
<dbReference type="AlphaFoldDB" id="A0ABD2J791"/>
<feature type="region of interest" description="Disordered" evidence="1">
    <location>
        <begin position="267"/>
        <end position="293"/>
    </location>
</feature>
<feature type="region of interest" description="Disordered" evidence="1">
    <location>
        <begin position="145"/>
        <end position="167"/>
    </location>
</feature>
<feature type="transmembrane region" description="Helical" evidence="2">
    <location>
        <begin position="23"/>
        <end position="47"/>
    </location>
</feature>
<evidence type="ECO:0000256" key="2">
    <source>
        <dbReference type="SAM" id="Phobius"/>
    </source>
</evidence>
<feature type="compositionally biased region" description="Basic and acidic residues" evidence="1">
    <location>
        <begin position="267"/>
        <end position="277"/>
    </location>
</feature>
<comment type="caution">
    <text evidence="3">The sequence shown here is derived from an EMBL/GenBank/DDBJ whole genome shotgun (WGS) entry which is preliminary data.</text>
</comment>
<sequence>MNVTMSTDGVDPTASAPVMSVQIWSALLLFTNYAIILPLFIICWLSIVRWLRHSGLMPPPSPHSSTPTSSRRQINNNNNEHTKIRSMFSDGGESGRLQQQHTAAVIREANRVTSQIAAATAIPEPMRSVLTASVAIPMIVSAAQTGGGGGSDVKSGDGFRDEDIHSDRSTDNDAILRIARNNAHYLVLLRNPSGALQVRSLGVQLFPGALRHFLEAYDDATTGPFGYLLVDMHPTTRPQMRLKTHIYPGELTVVYAPRDRAAINSDRPETIQQEKRQQQQQQKQAKKRPKPSQYIQQNTSFFKQLSNCRSARARAYRQLVRGASSEQLLCLVESALNILRARVPLRSTHLKHLRAQAQHVRALGRARSGHGARRLLLRQQTGRGVPALAGLVASVVLPLLADRLMSRKDSIIQT</sequence>
<keyword evidence="2" id="KW-0472">Membrane</keyword>
<feature type="region of interest" description="Disordered" evidence="1">
    <location>
        <begin position="58"/>
        <end position="79"/>
    </location>
</feature>
<name>A0ABD2J791_HETSC</name>
<dbReference type="EMBL" id="JBICCN010000202">
    <property type="protein sequence ID" value="KAL3086457.1"/>
    <property type="molecule type" value="Genomic_DNA"/>
</dbReference>
<protein>
    <submittedName>
        <fullName evidence="3">Uncharacterized protein</fullName>
    </submittedName>
</protein>
<accession>A0ABD2J791</accession>
<reference evidence="3 4" key="1">
    <citation type="submission" date="2024-10" db="EMBL/GenBank/DDBJ databases">
        <authorList>
            <person name="Kim D."/>
        </authorList>
    </citation>
    <scope>NUCLEOTIDE SEQUENCE [LARGE SCALE GENOMIC DNA]</scope>
    <source>
        <strain evidence="3">Taebaek</strain>
    </source>
</reference>
<proteinExistence type="predicted"/>
<gene>
    <name evidence="3" type="ORF">niasHS_009455</name>
</gene>
<organism evidence="3 4">
    <name type="scientific">Heterodera schachtii</name>
    <name type="common">Sugarbeet cyst nematode worm</name>
    <name type="synonym">Tylenchus schachtii</name>
    <dbReference type="NCBI Taxonomy" id="97005"/>
    <lineage>
        <taxon>Eukaryota</taxon>
        <taxon>Metazoa</taxon>
        <taxon>Ecdysozoa</taxon>
        <taxon>Nematoda</taxon>
        <taxon>Chromadorea</taxon>
        <taxon>Rhabditida</taxon>
        <taxon>Tylenchina</taxon>
        <taxon>Tylenchomorpha</taxon>
        <taxon>Tylenchoidea</taxon>
        <taxon>Heteroderidae</taxon>
        <taxon>Heteroderinae</taxon>
        <taxon>Heterodera</taxon>
    </lineage>
</organism>
<feature type="compositionally biased region" description="Basic and acidic residues" evidence="1">
    <location>
        <begin position="154"/>
        <end position="167"/>
    </location>
</feature>
<evidence type="ECO:0000313" key="3">
    <source>
        <dbReference type="EMBL" id="KAL3086457.1"/>
    </source>
</evidence>
<evidence type="ECO:0000313" key="4">
    <source>
        <dbReference type="Proteomes" id="UP001620645"/>
    </source>
</evidence>
<keyword evidence="2" id="KW-0812">Transmembrane</keyword>
<keyword evidence="2" id="KW-1133">Transmembrane helix</keyword>